<dbReference type="RefSeq" id="XP_022627216.1">
    <property type="nucleotide sequence ID" value="XM_022773717.1"/>
</dbReference>
<gene>
    <name evidence="1" type="ORF">LALA0_S02e04016g</name>
</gene>
<evidence type="ECO:0000313" key="1">
    <source>
        <dbReference type="EMBL" id="CEP60978.1"/>
    </source>
</evidence>
<dbReference type="GeneID" id="34684391"/>
<dbReference type="AlphaFoldDB" id="A0A0C7MMB7"/>
<sequence>MDTQDELVLYQQSLQREIESKEYFLKQAKAALQLQRNSSDQILKDDIGLWNSFMEKPMFFPDRSDPLGWSLASCELRNRLKSNEQYLELEPLEPLRETLKLQERLNTGLETLEALLKSRLEGHQNAKTKRRSSISAESCNVKLWDILNLLIRNFVAVDLSSKGSDIDQVAATMLDVLKHLLQVDRKVSVEEFSGQCSGLYRILLRANCIRKSKDGRFIELADFFEEF</sequence>
<organism evidence="1 2">
    <name type="scientific">Lachancea lanzarotensis</name>
    <dbReference type="NCBI Taxonomy" id="1245769"/>
    <lineage>
        <taxon>Eukaryota</taxon>
        <taxon>Fungi</taxon>
        <taxon>Dikarya</taxon>
        <taxon>Ascomycota</taxon>
        <taxon>Saccharomycotina</taxon>
        <taxon>Saccharomycetes</taxon>
        <taxon>Saccharomycetales</taxon>
        <taxon>Saccharomycetaceae</taxon>
        <taxon>Lachancea</taxon>
    </lineage>
</organism>
<keyword evidence="2" id="KW-1185">Reference proteome</keyword>
<dbReference type="STRING" id="1245769.A0A0C7MMB7"/>
<dbReference type="Proteomes" id="UP000054304">
    <property type="component" value="Unassembled WGS sequence"/>
</dbReference>
<name>A0A0C7MMB7_9SACH</name>
<reference evidence="1 2" key="1">
    <citation type="submission" date="2014-12" db="EMBL/GenBank/DDBJ databases">
        <authorList>
            <person name="Neuveglise Cecile"/>
        </authorList>
    </citation>
    <scope>NUCLEOTIDE SEQUENCE [LARGE SCALE GENOMIC DNA]</scope>
    <source>
        <strain evidence="1 2">CBS 12615</strain>
    </source>
</reference>
<dbReference type="OrthoDB" id="4035795at2759"/>
<accession>A0A0C7MMB7</accession>
<dbReference type="HOGENOM" id="CLU_105159_0_0_1"/>
<protein>
    <submittedName>
        <fullName evidence="1">LALA0S02e04016g1_1</fullName>
    </submittedName>
</protein>
<evidence type="ECO:0000313" key="2">
    <source>
        <dbReference type="Proteomes" id="UP000054304"/>
    </source>
</evidence>
<dbReference type="CDD" id="cd22646">
    <property type="entry name" value="MCM22_CTD"/>
    <property type="match status" value="1"/>
</dbReference>
<proteinExistence type="predicted"/>
<dbReference type="EMBL" id="LN736361">
    <property type="protein sequence ID" value="CEP60978.1"/>
    <property type="molecule type" value="Genomic_DNA"/>
</dbReference>